<evidence type="ECO:0000256" key="2">
    <source>
        <dbReference type="ARBA" id="ARBA00022737"/>
    </source>
</evidence>
<feature type="domain" description="Myb-like" evidence="5">
    <location>
        <begin position="1"/>
        <end position="51"/>
    </location>
</feature>
<evidence type="ECO:0000313" key="7">
    <source>
        <dbReference type="EMBL" id="CAH9081838.1"/>
    </source>
</evidence>
<evidence type="ECO:0000259" key="6">
    <source>
        <dbReference type="PROSITE" id="PS51294"/>
    </source>
</evidence>
<feature type="domain" description="HTH myb-type" evidence="6">
    <location>
        <begin position="1"/>
        <end position="55"/>
    </location>
</feature>
<feature type="domain" description="Myb-like" evidence="5">
    <location>
        <begin position="52"/>
        <end position="102"/>
    </location>
</feature>
<dbReference type="FunFam" id="1.10.10.60:FF:000010">
    <property type="entry name" value="Transcriptional activator Myb isoform A"/>
    <property type="match status" value="1"/>
</dbReference>
<dbReference type="EMBL" id="CAMAPE010000015">
    <property type="protein sequence ID" value="CAH9081838.1"/>
    <property type="molecule type" value="Genomic_DNA"/>
</dbReference>
<dbReference type="PANTHER" id="PTHR45614:SF124">
    <property type="entry name" value="OS03G0424300 PROTEIN"/>
    <property type="match status" value="1"/>
</dbReference>
<evidence type="ECO:0000256" key="4">
    <source>
        <dbReference type="ARBA" id="ARBA00023242"/>
    </source>
</evidence>
<dbReference type="OrthoDB" id="1294411at2759"/>
<reference evidence="7" key="1">
    <citation type="submission" date="2022-07" db="EMBL/GenBank/DDBJ databases">
        <authorList>
            <person name="Macas J."/>
            <person name="Novak P."/>
            <person name="Neumann P."/>
        </authorList>
    </citation>
    <scope>NUCLEOTIDE SEQUENCE</scope>
</reference>
<name>A0A9P0YYF5_CUSEU</name>
<keyword evidence="2" id="KW-0677">Repeat</keyword>
<proteinExistence type="predicted"/>
<accession>A0A9P0YYF5</accession>
<sequence length="255" mass="28669">MDRVKVSWTTEEDELLKKLVAENGARNWPLLSQSIPGRSGKSCRFRWRNHLSPEVEHRPFTAEEDAVIVQAQAEIGNRWSAIARLLNGRTDNAIKNHWNASLKRKFDNEEGGGERCLKALKPTETADVTLAVVPDFFSYSRSDINGTQAVGPLVGPEKQTDLLTTLTLSFPAQRADNAVSIERQAKVCGKTCGKTNEPVNPVQEARRKSHELIPVMQQMIRKEVERYLSSDHIINDVLQNVQVKRSGISRLTGRF</sequence>
<dbReference type="InterPro" id="IPR009057">
    <property type="entry name" value="Homeodomain-like_sf"/>
</dbReference>
<dbReference type="PROSITE" id="PS51294">
    <property type="entry name" value="HTH_MYB"/>
    <property type="match status" value="2"/>
</dbReference>
<dbReference type="InterPro" id="IPR050560">
    <property type="entry name" value="MYB_TF"/>
</dbReference>
<dbReference type="Gene3D" id="1.10.10.60">
    <property type="entry name" value="Homeodomain-like"/>
    <property type="match status" value="2"/>
</dbReference>
<comment type="subcellular location">
    <subcellularLocation>
        <location evidence="1">Nucleus</location>
    </subcellularLocation>
</comment>
<keyword evidence="3" id="KW-0238">DNA-binding</keyword>
<dbReference type="GO" id="GO:0000981">
    <property type="term" value="F:DNA-binding transcription factor activity, RNA polymerase II-specific"/>
    <property type="evidence" value="ECO:0007669"/>
    <property type="project" value="TreeGrafter"/>
</dbReference>
<evidence type="ECO:0000259" key="5">
    <source>
        <dbReference type="PROSITE" id="PS50090"/>
    </source>
</evidence>
<evidence type="ECO:0000256" key="3">
    <source>
        <dbReference type="ARBA" id="ARBA00023125"/>
    </source>
</evidence>
<dbReference type="PROSITE" id="PS50090">
    <property type="entry name" value="MYB_LIKE"/>
    <property type="match status" value="2"/>
</dbReference>
<keyword evidence="4" id="KW-0539">Nucleus</keyword>
<dbReference type="InterPro" id="IPR017930">
    <property type="entry name" value="Myb_dom"/>
</dbReference>
<dbReference type="SUPFAM" id="SSF46689">
    <property type="entry name" value="Homeodomain-like"/>
    <property type="match status" value="1"/>
</dbReference>
<keyword evidence="8" id="KW-1185">Reference proteome</keyword>
<dbReference type="GO" id="GO:0000978">
    <property type="term" value="F:RNA polymerase II cis-regulatory region sequence-specific DNA binding"/>
    <property type="evidence" value="ECO:0007669"/>
    <property type="project" value="TreeGrafter"/>
</dbReference>
<comment type="caution">
    <text evidence="7">The sequence shown here is derived from an EMBL/GenBank/DDBJ whole genome shotgun (WGS) entry which is preliminary data.</text>
</comment>
<dbReference type="PANTHER" id="PTHR45614">
    <property type="entry name" value="MYB PROTEIN-RELATED"/>
    <property type="match status" value="1"/>
</dbReference>
<dbReference type="Pfam" id="PF00249">
    <property type="entry name" value="Myb_DNA-binding"/>
    <property type="match status" value="2"/>
</dbReference>
<dbReference type="GO" id="GO:0005634">
    <property type="term" value="C:nucleus"/>
    <property type="evidence" value="ECO:0007669"/>
    <property type="project" value="UniProtKB-SubCell"/>
</dbReference>
<gene>
    <name evidence="7" type="ORF">CEURO_LOCUS8014</name>
</gene>
<evidence type="ECO:0000256" key="1">
    <source>
        <dbReference type="ARBA" id="ARBA00004123"/>
    </source>
</evidence>
<dbReference type="Proteomes" id="UP001152484">
    <property type="component" value="Unassembled WGS sequence"/>
</dbReference>
<protein>
    <submittedName>
        <fullName evidence="7">Uncharacterized protein</fullName>
    </submittedName>
</protein>
<feature type="domain" description="HTH myb-type" evidence="6">
    <location>
        <begin position="57"/>
        <end position="106"/>
    </location>
</feature>
<dbReference type="InterPro" id="IPR001005">
    <property type="entry name" value="SANT/Myb"/>
</dbReference>
<evidence type="ECO:0000313" key="8">
    <source>
        <dbReference type="Proteomes" id="UP001152484"/>
    </source>
</evidence>
<dbReference type="SMART" id="SM00717">
    <property type="entry name" value="SANT"/>
    <property type="match status" value="2"/>
</dbReference>
<organism evidence="7 8">
    <name type="scientific">Cuscuta europaea</name>
    <name type="common">European dodder</name>
    <dbReference type="NCBI Taxonomy" id="41803"/>
    <lineage>
        <taxon>Eukaryota</taxon>
        <taxon>Viridiplantae</taxon>
        <taxon>Streptophyta</taxon>
        <taxon>Embryophyta</taxon>
        <taxon>Tracheophyta</taxon>
        <taxon>Spermatophyta</taxon>
        <taxon>Magnoliopsida</taxon>
        <taxon>eudicotyledons</taxon>
        <taxon>Gunneridae</taxon>
        <taxon>Pentapetalae</taxon>
        <taxon>asterids</taxon>
        <taxon>lamiids</taxon>
        <taxon>Solanales</taxon>
        <taxon>Convolvulaceae</taxon>
        <taxon>Cuscuteae</taxon>
        <taxon>Cuscuta</taxon>
        <taxon>Cuscuta subgen. Cuscuta</taxon>
    </lineage>
</organism>
<dbReference type="CDD" id="cd00167">
    <property type="entry name" value="SANT"/>
    <property type="match status" value="2"/>
</dbReference>
<dbReference type="GO" id="GO:0010597">
    <property type="term" value="P:green leaf volatile biosynthetic process"/>
    <property type="evidence" value="ECO:0007669"/>
    <property type="project" value="UniProtKB-ARBA"/>
</dbReference>
<dbReference type="AlphaFoldDB" id="A0A9P0YYF5"/>